<evidence type="ECO:0000313" key="2">
    <source>
        <dbReference type="Proteomes" id="UP001165082"/>
    </source>
</evidence>
<evidence type="ECO:0000313" key="1">
    <source>
        <dbReference type="EMBL" id="GMI03904.1"/>
    </source>
</evidence>
<gene>
    <name evidence="1" type="ORF">TrRE_jg5305</name>
</gene>
<protein>
    <submittedName>
        <fullName evidence="1">Uncharacterized protein</fullName>
    </submittedName>
</protein>
<comment type="caution">
    <text evidence="1">The sequence shown here is derived from an EMBL/GenBank/DDBJ whole genome shotgun (WGS) entry which is preliminary data.</text>
</comment>
<proteinExistence type="predicted"/>
<dbReference type="OrthoDB" id="10254221at2759"/>
<accession>A0A9W7F7S0</accession>
<reference evidence="1" key="1">
    <citation type="submission" date="2022-07" db="EMBL/GenBank/DDBJ databases">
        <title>Genome analysis of Parmales, a sister group of diatoms, reveals the evolutionary specialization of diatoms from phago-mixotrophs to photoautotrophs.</title>
        <authorList>
            <person name="Ban H."/>
            <person name="Sato S."/>
            <person name="Yoshikawa S."/>
            <person name="Kazumasa Y."/>
            <person name="Nakamura Y."/>
            <person name="Ichinomiya M."/>
            <person name="Saitoh K."/>
            <person name="Sato N."/>
            <person name="Blanc-Mathieu R."/>
            <person name="Endo H."/>
            <person name="Kuwata A."/>
            <person name="Ogata H."/>
        </authorList>
    </citation>
    <scope>NUCLEOTIDE SEQUENCE</scope>
</reference>
<keyword evidence="2" id="KW-1185">Reference proteome</keyword>
<dbReference type="AlphaFoldDB" id="A0A9W7F7S0"/>
<dbReference type="Proteomes" id="UP001165082">
    <property type="component" value="Unassembled WGS sequence"/>
</dbReference>
<feature type="non-terminal residue" evidence="1">
    <location>
        <position position="175"/>
    </location>
</feature>
<dbReference type="EMBL" id="BRXZ01000051">
    <property type="protein sequence ID" value="GMI03904.1"/>
    <property type="molecule type" value="Genomic_DNA"/>
</dbReference>
<sequence length="175" mass="19535">METTCDLSSTILSNLIERCVATNVVLAEGASVPHSLSSHPLVKVVRRDLKFGASTIVDLLRPCDVSISCLEHSNTQDITKLVVDAINLLKPKKNIRHIVINTEKVDTNEIFSPNLVQWLLAKKLEVGKDEGNMSINMKTIIGEAVKKVQKKAPRWTEPSLENVFIIKYMHNHAKN</sequence>
<organism evidence="1 2">
    <name type="scientific">Triparma retinervis</name>
    <dbReference type="NCBI Taxonomy" id="2557542"/>
    <lineage>
        <taxon>Eukaryota</taxon>
        <taxon>Sar</taxon>
        <taxon>Stramenopiles</taxon>
        <taxon>Ochrophyta</taxon>
        <taxon>Bolidophyceae</taxon>
        <taxon>Parmales</taxon>
        <taxon>Triparmaceae</taxon>
        <taxon>Triparma</taxon>
    </lineage>
</organism>
<name>A0A9W7F7S0_9STRA</name>